<gene>
    <name evidence="2" type="primary">Necator_chrV.g17536</name>
    <name evidence="2" type="ORF">RB195_012746</name>
</gene>
<dbReference type="Proteomes" id="UP001303046">
    <property type="component" value="Unassembled WGS sequence"/>
</dbReference>
<feature type="region of interest" description="Disordered" evidence="1">
    <location>
        <begin position="1"/>
        <end position="42"/>
    </location>
</feature>
<evidence type="ECO:0000313" key="2">
    <source>
        <dbReference type="EMBL" id="KAK6753329.1"/>
    </source>
</evidence>
<feature type="compositionally biased region" description="Polar residues" evidence="1">
    <location>
        <begin position="14"/>
        <end position="42"/>
    </location>
</feature>
<protein>
    <submittedName>
        <fullName evidence="2">Uncharacterized protein</fullName>
    </submittedName>
</protein>
<accession>A0ABR1DSC1</accession>
<reference evidence="2 3" key="1">
    <citation type="submission" date="2023-08" db="EMBL/GenBank/DDBJ databases">
        <title>A Necator americanus chromosomal reference genome.</title>
        <authorList>
            <person name="Ilik V."/>
            <person name="Petrzelkova K.J."/>
            <person name="Pardy F."/>
            <person name="Fuh T."/>
            <person name="Niatou-Singa F.S."/>
            <person name="Gouil Q."/>
            <person name="Baker L."/>
            <person name="Ritchie M.E."/>
            <person name="Jex A.R."/>
            <person name="Gazzola D."/>
            <person name="Li H."/>
            <person name="Toshio Fujiwara R."/>
            <person name="Zhan B."/>
            <person name="Aroian R.V."/>
            <person name="Pafco B."/>
            <person name="Schwarz E.M."/>
        </authorList>
    </citation>
    <scope>NUCLEOTIDE SEQUENCE [LARGE SCALE GENOMIC DNA]</scope>
    <source>
        <strain evidence="2 3">Aroian</strain>
        <tissue evidence="2">Whole animal</tissue>
    </source>
</reference>
<name>A0ABR1DSC1_NECAM</name>
<keyword evidence="3" id="KW-1185">Reference proteome</keyword>
<sequence>MQRHRDVRTEASARGSNNASGPRNSPETGVNADYQNVTPSYHPSTSVEIWLHFLPFFVFTTYSDILLL</sequence>
<evidence type="ECO:0000256" key="1">
    <source>
        <dbReference type="SAM" id="MobiDB-lite"/>
    </source>
</evidence>
<dbReference type="EMBL" id="JAVFWL010000005">
    <property type="protein sequence ID" value="KAK6753329.1"/>
    <property type="molecule type" value="Genomic_DNA"/>
</dbReference>
<comment type="caution">
    <text evidence="2">The sequence shown here is derived from an EMBL/GenBank/DDBJ whole genome shotgun (WGS) entry which is preliminary data.</text>
</comment>
<evidence type="ECO:0000313" key="3">
    <source>
        <dbReference type="Proteomes" id="UP001303046"/>
    </source>
</evidence>
<proteinExistence type="predicted"/>
<organism evidence="2 3">
    <name type="scientific">Necator americanus</name>
    <name type="common">Human hookworm</name>
    <dbReference type="NCBI Taxonomy" id="51031"/>
    <lineage>
        <taxon>Eukaryota</taxon>
        <taxon>Metazoa</taxon>
        <taxon>Ecdysozoa</taxon>
        <taxon>Nematoda</taxon>
        <taxon>Chromadorea</taxon>
        <taxon>Rhabditida</taxon>
        <taxon>Rhabditina</taxon>
        <taxon>Rhabditomorpha</taxon>
        <taxon>Strongyloidea</taxon>
        <taxon>Ancylostomatidae</taxon>
        <taxon>Bunostominae</taxon>
        <taxon>Necator</taxon>
    </lineage>
</organism>